<dbReference type="AlphaFoldDB" id="A0A5J4W008"/>
<accession>A0A5J4W008</accession>
<dbReference type="Proteomes" id="UP000324800">
    <property type="component" value="Unassembled WGS sequence"/>
</dbReference>
<comment type="caution">
    <text evidence="1">The sequence shown here is derived from an EMBL/GenBank/DDBJ whole genome shotgun (WGS) entry which is preliminary data.</text>
</comment>
<evidence type="ECO:0000313" key="1">
    <source>
        <dbReference type="EMBL" id="KAA6387930.1"/>
    </source>
</evidence>
<proteinExistence type="predicted"/>
<sequence length="141" mass="15933">SDGNYYGNMGTSYTDRENVFYITTLYIGSKVVKIYYPPKFIIAWKIATEDSFMCGYNSSKMGAKTNIQVPLQENLTQRIVDTKLIKFTSSGFTFDDAPDPQILNFEIIGVIRGTMANNTVGTQVTTHARRHEVEITNIVDR</sequence>
<gene>
    <name evidence="1" type="ORF">EZS28_016542</name>
</gene>
<dbReference type="EMBL" id="SNRW01004184">
    <property type="protein sequence ID" value="KAA6387930.1"/>
    <property type="molecule type" value="Genomic_DNA"/>
</dbReference>
<protein>
    <submittedName>
        <fullName evidence="1">Uncharacterized protein</fullName>
    </submittedName>
</protein>
<evidence type="ECO:0000313" key="2">
    <source>
        <dbReference type="Proteomes" id="UP000324800"/>
    </source>
</evidence>
<reference evidence="1 2" key="1">
    <citation type="submission" date="2019-03" db="EMBL/GenBank/DDBJ databases">
        <title>Single cell metagenomics reveals metabolic interactions within the superorganism composed of flagellate Streblomastix strix and complex community of Bacteroidetes bacteria on its surface.</title>
        <authorList>
            <person name="Treitli S.C."/>
            <person name="Kolisko M."/>
            <person name="Husnik F."/>
            <person name="Keeling P."/>
            <person name="Hampl V."/>
        </authorList>
    </citation>
    <scope>NUCLEOTIDE SEQUENCE [LARGE SCALE GENOMIC DNA]</scope>
    <source>
        <strain evidence="1">ST1C</strain>
    </source>
</reference>
<name>A0A5J4W008_9EUKA</name>
<organism evidence="1 2">
    <name type="scientific">Streblomastix strix</name>
    <dbReference type="NCBI Taxonomy" id="222440"/>
    <lineage>
        <taxon>Eukaryota</taxon>
        <taxon>Metamonada</taxon>
        <taxon>Preaxostyla</taxon>
        <taxon>Oxymonadida</taxon>
        <taxon>Streblomastigidae</taxon>
        <taxon>Streblomastix</taxon>
    </lineage>
</organism>
<feature type="non-terminal residue" evidence="1">
    <location>
        <position position="1"/>
    </location>
</feature>